<dbReference type="Pfam" id="PF25837">
    <property type="entry name" value="Apionate_lact_N"/>
    <property type="match status" value="1"/>
</dbReference>
<sequence>MSGATAARVGGPRTSLANGRWTLELRGDEVADIAYDGVLLLRAVRPVVRDRDWNTVPVRVVGPAGGDATATVVGLRFEDGDIGYAGTLTVRLSAHELTVDFEGRAETAFERNRIGLVVLHPASDAGREVVVRHTDGTTTRGRWPVSISPHQPFRNIAGLTWHREQLAAELTLSGDVFENEDQRNWTDASYKTYSTPLDRAFPVPVEIGDTVRQQARLRVADEAAAPRARRRAGDVVTVGDTVVGHLPPLTLGAALHPAPTTPAVPGPGFDGVLVELTDPEERWPELLATAAAQAAALDGGLDVRLVTADPGAVARGVALLEGLPVRRLGVFDPVSHLSTAPLWTALRAAVRETGVRAALLGGTRAHFTELNRGRSELPPDLPALTFSLTPTMHATELPHLLDSLATQRTVVENAVRIAGERPVHVGPVTLARRFNAVATSGRPDAATEARDAVDPLQHTDVAAAWTLGSVRALSVPGVAGLTYYETVGARGVALGGTPGPGGLSPAGRVLAVLATAVGRPILAARTSDDLAALPLAGGGGGTVLLLADLGGRDRQVLVRSAGSEQQVPLAAWAVTRLELG</sequence>
<feature type="domain" description="D-apionate lactonase TIM barrel" evidence="2">
    <location>
        <begin position="330"/>
        <end position="516"/>
    </location>
</feature>
<keyword evidence="4" id="KW-1185">Reference proteome</keyword>
<dbReference type="Proteomes" id="UP000198546">
    <property type="component" value="Chromosome i"/>
</dbReference>
<dbReference type="EMBL" id="LT629688">
    <property type="protein sequence ID" value="SDD94895.1"/>
    <property type="molecule type" value="Genomic_DNA"/>
</dbReference>
<dbReference type="STRING" id="675864.SAMN04489747_2123"/>
<feature type="domain" description="D-apionate lactonase N-terminal" evidence="1">
    <location>
        <begin position="12"/>
        <end position="221"/>
    </location>
</feature>
<evidence type="ECO:0000259" key="2">
    <source>
        <dbReference type="Pfam" id="PF25838"/>
    </source>
</evidence>
<evidence type="ECO:0000313" key="3">
    <source>
        <dbReference type="EMBL" id="SDD94895.1"/>
    </source>
</evidence>
<organism evidence="3 4">
    <name type="scientific">Auraticoccus monumenti</name>
    <dbReference type="NCBI Taxonomy" id="675864"/>
    <lineage>
        <taxon>Bacteria</taxon>
        <taxon>Bacillati</taxon>
        <taxon>Actinomycetota</taxon>
        <taxon>Actinomycetes</taxon>
        <taxon>Propionibacteriales</taxon>
        <taxon>Propionibacteriaceae</taxon>
        <taxon>Auraticoccus</taxon>
    </lineage>
</organism>
<gene>
    <name evidence="3" type="ORF">SAMN04489747_2123</name>
</gene>
<accession>A0A1G6YZ21</accession>
<protein>
    <submittedName>
        <fullName evidence="3">Uncharacterized protein</fullName>
    </submittedName>
</protein>
<dbReference type="InterPro" id="IPR058787">
    <property type="entry name" value="ApnL_M"/>
</dbReference>
<evidence type="ECO:0000313" key="4">
    <source>
        <dbReference type="Proteomes" id="UP000198546"/>
    </source>
</evidence>
<evidence type="ECO:0000259" key="1">
    <source>
        <dbReference type="Pfam" id="PF25837"/>
    </source>
</evidence>
<dbReference type="Pfam" id="PF25838">
    <property type="entry name" value="Apionate_lact_M"/>
    <property type="match status" value="1"/>
</dbReference>
<proteinExistence type="predicted"/>
<dbReference type="RefSeq" id="WP_090593166.1">
    <property type="nucleotide sequence ID" value="NZ_LT629688.1"/>
</dbReference>
<dbReference type="AlphaFoldDB" id="A0A1G6YZ21"/>
<dbReference type="OrthoDB" id="931854at2"/>
<name>A0A1G6YZ21_9ACTN</name>
<reference evidence="3 4" key="1">
    <citation type="submission" date="2016-10" db="EMBL/GenBank/DDBJ databases">
        <authorList>
            <person name="de Groot N.N."/>
        </authorList>
    </citation>
    <scope>NUCLEOTIDE SEQUENCE [LARGE SCALE GENOMIC DNA]</scope>
    <source>
        <strain evidence="3 4">MON 2.2</strain>
    </source>
</reference>
<dbReference type="InterPro" id="IPR058788">
    <property type="entry name" value="ApnL_N"/>
</dbReference>